<proteinExistence type="predicted"/>
<dbReference type="WBParaSite" id="ACRNAN_scaffold5848.g26709.t1">
    <property type="protein sequence ID" value="ACRNAN_scaffold5848.g26709.t1"/>
    <property type="gene ID" value="ACRNAN_scaffold5848.g26709"/>
</dbReference>
<reference evidence="2" key="1">
    <citation type="submission" date="2022-11" db="UniProtKB">
        <authorList>
            <consortium name="WormBaseParasite"/>
        </authorList>
    </citation>
    <scope>IDENTIFICATION</scope>
</reference>
<dbReference type="AlphaFoldDB" id="A0A914E5B4"/>
<dbReference type="Proteomes" id="UP000887540">
    <property type="component" value="Unplaced"/>
</dbReference>
<name>A0A914E5B4_9BILA</name>
<organism evidence="1 2">
    <name type="scientific">Acrobeloides nanus</name>
    <dbReference type="NCBI Taxonomy" id="290746"/>
    <lineage>
        <taxon>Eukaryota</taxon>
        <taxon>Metazoa</taxon>
        <taxon>Ecdysozoa</taxon>
        <taxon>Nematoda</taxon>
        <taxon>Chromadorea</taxon>
        <taxon>Rhabditida</taxon>
        <taxon>Tylenchina</taxon>
        <taxon>Cephalobomorpha</taxon>
        <taxon>Cephaloboidea</taxon>
        <taxon>Cephalobidae</taxon>
        <taxon>Acrobeloides</taxon>
    </lineage>
</organism>
<keyword evidence="1" id="KW-1185">Reference proteome</keyword>
<sequence length="81" mass="9395">MPTLISKVPIFTRDGELVGHICGPDMNRIHKGYSRVRRIENFIGQEFTELSTQKTSSHKKMPNYDNYKFISELAVLFITTF</sequence>
<protein>
    <submittedName>
        <fullName evidence="2">Uncharacterized protein</fullName>
    </submittedName>
</protein>
<accession>A0A914E5B4</accession>
<evidence type="ECO:0000313" key="1">
    <source>
        <dbReference type="Proteomes" id="UP000887540"/>
    </source>
</evidence>
<evidence type="ECO:0000313" key="2">
    <source>
        <dbReference type="WBParaSite" id="ACRNAN_scaffold5848.g26709.t1"/>
    </source>
</evidence>